<proteinExistence type="inferred from homology"/>
<dbReference type="InterPro" id="IPR008271">
    <property type="entry name" value="Ser/Thr_kinase_AS"/>
</dbReference>
<evidence type="ECO:0000256" key="3">
    <source>
        <dbReference type="PROSITE-ProRule" id="PRU10141"/>
    </source>
</evidence>
<dbReference type="InterPro" id="IPR000719">
    <property type="entry name" value="Prot_kinase_dom"/>
</dbReference>
<dbReference type="PANTHER" id="PTHR24362:SF309">
    <property type="entry name" value="PROTEIN KINASE DOMAIN-CONTAINING PROTEIN"/>
    <property type="match status" value="1"/>
</dbReference>
<dbReference type="Gene3D" id="1.10.510.10">
    <property type="entry name" value="Transferase(Phosphotransferase) domain 1"/>
    <property type="match status" value="1"/>
</dbReference>
<evidence type="ECO:0000313" key="6">
    <source>
        <dbReference type="EMBL" id="KAK8835856.1"/>
    </source>
</evidence>
<evidence type="ECO:0000256" key="1">
    <source>
        <dbReference type="ARBA" id="ARBA00022741"/>
    </source>
</evidence>
<dbReference type="PROSITE" id="PS50011">
    <property type="entry name" value="PROTEIN_KINASE_DOM"/>
    <property type="match status" value="1"/>
</dbReference>
<evidence type="ECO:0000256" key="4">
    <source>
        <dbReference type="RuleBase" id="RU000304"/>
    </source>
</evidence>
<keyword evidence="2 3" id="KW-0067">ATP-binding</keyword>
<gene>
    <name evidence="6" type="ORF">M9Y10_040410</name>
</gene>
<comment type="similarity">
    <text evidence="4">Belongs to the protein kinase superfamily.</text>
</comment>
<dbReference type="SMART" id="SM00220">
    <property type="entry name" value="S_TKc"/>
    <property type="match status" value="1"/>
</dbReference>
<keyword evidence="4" id="KW-0723">Serine/threonine-protein kinase</keyword>
<dbReference type="PROSITE" id="PS00107">
    <property type="entry name" value="PROTEIN_KINASE_ATP"/>
    <property type="match status" value="1"/>
</dbReference>
<sequence>MSKIQKIQETLRQHGYEIKDLIGKGSFSQVILCHCKKYDKDFAIKRTSKYKIKESEYNTIKSLDHPNIVKLYDFFEDENAQYLVMEYCSNGTLRQKKKISEEKFVTYAKQILKALSYCHSMNIAHRDIKPDNILIDQYGQIKLADFGLAKKFEIDEKSDDSCGTIRCFSPEKLSSSSFCPFKADIWALGITFFFMITGCFPFEAKSLEELKHYIIYDNIDLSFMDINYKIENIIESAITKNPKLRPTAEEMLKFSLFSSQNDMPKKTPKNIYPHIYSFPKVNADKKNNNVSHNVVKSFRIINNVHKPLRLNNRSPSIAN</sequence>
<keyword evidence="1 3" id="KW-0547">Nucleotide-binding</keyword>
<feature type="domain" description="Protein kinase" evidence="5">
    <location>
        <begin position="16"/>
        <end position="257"/>
    </location>
</feature>
<name>A0ABR2GPQ5_9EUKA</name>
<comment type="caution">
    <text evidence="6">The sequence shown here is derived from an EMBL/GenBank/DDBJ whole genome shotgun (WGS) entry which is preliminary data.</text>
</comment>
<dbReference type="InterPro" id="IPR011009">
    <property type="entry name" value="Kinase-like_dom_sf"/>
</dbReference>
<keyword evidence="4" id="KW-0808">Transferase</keyword>
<dbReference type="EMBL" id="JAPFFF010000073">
    <property type="protein sequence ID" value="KAK8835856.1"/>
    <property type="molecule type" value="Genomic_DNA"/>
</dbReference>
<dbReference type="InterPro" id="IPR017441">
    <property type="entry name" value="Protein_kinase_ATP_BS"/>
</dbReference>
<keyword evidence="4" id="KW-0418">Kinase</keyword>
<dbReference type="PROSITE" id="PS00108">
    <property type="entry name" value="PROTEIN_KINASE_ST"/>
    <property type="match status" value="1"/>
</dbReference>
<dbReference type="Proteomes" id="UP001470230">
    <property type="component" value="Unassembled WGS sequence"/>
</dbReference>
<accession>A0ABR2GPQ5</accession>
<protein>
    <recommendedName>
        <fullName evidence="5">Protein kinase domain-containing protein</fullName>
    </recommendedName>
</protein>
<dbReference type="Pfam" id="PF00069">
    <property type="entry name" value="Pkinase"/>
    <property type="match status" value="1"/>
</dbReference>
<evidence type="ECO:0000259" key="5">
    <source>
        <dbReference type="PROSITE" id="PS50011"/>
    </source>
</evidence>
<organism evidence="6 7">
    <name type="scientific">Tritrichomonas musculus</name>
    <dbReference type="NCBI Taxonomy" id="1915356"/>
    <lineage>
        <taxon>Eukaryota</taxon>
        <taxon>Metamonada</taxon>
        <taxon>Parabasalia</taxon>
        <taxon>Tritrichomonadida</taxon>
        <taxon>Tritrichomonadidae</taxon>
        <taxon>Tritrichomonas</taxon>
    </lineage>
</organism>
<keyword evidence="7" id="KW-1185">Reference proteome</keyword>
<evidence type="ECO:0000313" key="7">
    <source>
        <dbReference type="Proteomes" id="UP001470230"/>
    </source>
</evidence>
<reference evidence="6 7" key="1">
    <citation type="submission" date="2024-04" db="EMBL/GenBank/DDBJ databases">
        <title>Tritrichomonas musculus Genome.</title>
        <authorList>
            <person name="Alves-Ferreira E."/>
            <person name="Grigg M."/>
            <person name="Lorenzi H."/>
            <person name="Galac M."/>
        </authorList>
    </citation>
    <scope>NUCLEOTIDE SEQUENCE [LARGE SCALE GENOMIC DNA]</scope>
    <source>
        <strain evidence="6 7">EAF2021</strain>
    </source>
</reference>
<dbReference type="SUPFAM" id="SSF56112">
    <property type="entry name" value="Protein kinase-like (PK-like)"/>
    <property type="match status" value="1"/>
</dbReference>
<feature type="binding site" evidence="3">
    <location>
        <position position="45"/>
    </location>
    <ligand>
        <name>ATP</name>
        <dbReference type="ChEBI" id="CHEBI:30616"/>
    </ligand>
</feature>
<evidence type="ECO:0000256" key="2">
    <source>
        <dbReference type="ARBA" id="ARBA00022840"/>
    </source>
</evidence>
<dbReference type="PANTHER" id="PTHR24362">
    <property type="entry name" value="SERINE/THREONINE-PROTEIN KINASE NEK"/>
    <property type="match status" value="1"/>
</dbReference>